<dbReference type="EMBL" id="BLLF01000263">
    <property type="protein sequence ID" value="GFH09792.1"/>
    <property type="molecule type" value="Genomic_DNA"/>
</dbReference>
<evidence type="ECO:0000313" key="5">
    <source>
        <dbReference type="Proteomes" id="UP000485058"/>
    </source>
</evidence>
<accession>A0A699Z318</accession>
<dbReference type="Proteomes" id="UP000485058">
    <property type="component" value="Unassembled WGS sequence"/>
</dbReference>
<evidence type="ECO:0000313" key="4">
    <source>
        <dbReference type="EMBL" id="GFH09792.1"/>
    </source>
</evidence>
<feature type="chain" id="PRO_5025441883" description="PLAT domain-containing protein" evidence="2">
    <location>
        <begin position="36"/>
        <end position="116"/>
    </location>
</feature>
<keyword evidence="2" id="KW-0732">Signal</keyword>
<comment type="caution">
    <text evidence="4">The sequence shown here is derived from an EMBL/GenBank/DDBJ whole genome shotgun (WGS) entry which is preliminary data.</text>
</comment>
<dbReference type="Gene3D" id="2.60.60.20">
    <property type="entry name" value="PLAT/LH2 domain"/>
    <property type="match status" value="1"/>
</dbReference>
<dbReference type="Pfam" id="PF01477">
    <property type="entry name" value="PLAT"/>
    <property type="match status" value="1"/>
</dbReference>
<proteinExistence type="predicted"/>
<gene>
    <name evidence="4" type="ORF">HaLaN_05001</name>
</gene>
<dbReference type="InterPro" id="IPR036392">
    <property type="entry name" value="PLAT/LH2_dom_sf"/>
</dbReference>
<feature type="signal peptide" evidence="2">
    <location>
        <begin position="1"/>
        <end position="35"/>
    </location>
</feature>
<organism evidence="4 5">
    <name type="scientific">Haematococcus lacustris</name>
    <name type="common">Green alga</name>
    <name type="synonym">Haematococcus pluvialis</name>
    <dbReference type="NCBI Taxonomy" id="44745"/>
    <lineage>
        <taxon>Eukaryota</taxon>
        <taxon>Viridiplantae</taxon>
        <taxon>Chlorophyta</taxon>
        <taxon>core chlorophytes</taxon>
        <taxon>Chlorophyceae</taxon>
        <taxon>CS clade</taxon>
        <taxon>Chlamydomonadales</taxon>
        <taxon>Haematococcaceae</taxon>
        <taxon>Haematococcus</taxon>
    </lineage>
</organism>
<evidence type="ECO:0000256" key="2">
    <source>
        <dbReference type="SAM" id="SignalP"/>
    </source>
</evidence>
<dbReference type="SUPFAM" id="SSF49723">
    <property type="entry name" value="Lipase/lipooxygenase domain (PLAT/LH2 domain)"/>
    <property type="match status" value="1"/>
</dbReference>
<dbReference type="InterPro" id="IPR001024">
    <property type="entry name" value="PLAT/LH2_dom"/>
</dbReference>
<dbReference type="AlphaFoldDB" id="A0A699Z318"/>
<evidence type="ECO:0000259" key="3">
    <source>
        <dbReference type="PROSITE" id="PS50095"/>
    </source>
</evidence>
<dbReference type="PROSITE" id="PS50095">
    <property type="entry name" value="PLAT"/>
    <property type="match status" value="1"/>
</dbReference>
<feature type="domain" description="PLAT" evidence="3">
    <location>
        <begin position="1"/>
        <end position="115"/>
    </location>
</feature>
<reference evidence="4 5" key="1">
    <citation type="submission" date="2020-02" db="EMBL/GenBank/DDBJ databases">
        <title>Draft genome sequence of Haematococcus lacustris strain NIES-144.</title>
        <authorList>
            <person name="Morimoto D."/>
            <person name="Nakagawa S."/>
            <person name="Yoshida T."/>
            <person name="Sawayama S."/>
        </authorList>
    </citation>
    <scope>NUCLEOTIDE SEQUENCE [LARGE SCALE GENOMIC DNA]</scope>
    <source>
        <strain evidence="4 5">NIES-144</strain>
    </source>
</reference>
<name>A0A699Z318_HAELA</name>
<comment type="caution">
    <text evidence="1">Lacks conserved residue(s) required for the propagation of feature annotation.</text>
</comment>
<protein>
    <recommendedName>
        <fullName evidence="3">PLAT domain-containing protein</fullName>
    </recommendedName>
</protein>
<evidence type="ECO:0000256" key="1">
    <source>
        <dbReference type="PROSITE-ProRule" id="PRU00152"/>
    </source>
</evidence>
<sequence length="116" mass="13079">MPYGLCFLHRLCAERLTTLVVVLLLLLLPAGVVQASSSLGQFARGSHDEFVYPKMPFLGQLTQLRVGTSGEGLFAQWHLRTVEVTHLGSGQRWLYNCHDWINKACRWQRVLSAQAL</sequence>
<keyword evidence="5" id="KW-1185">Reference proteome</keyword>